<evidence type="ECO:0000259" key="2">
    <source>
        <dbReference type="Pfam" id="PF07995"/>
    </source>
</evidence>
<dbReference type="Gene3D" id="2.120.10.30">
    <property type="entry name" value="TolB, C-terminal domain"/>
    <property type="match status" value="1"/>
</dbReference>
<feature type="region of interest" description="Disordered" evidence="1">
    <location>
        <begin position="1"/>
        <end position="22"/>
    </location>
</feature>
<dbReference type="InterPro" id="IPR011041">
    <property type="entry name" value="Quinoprot_gluc/sorb_DH_b-prop"/>
</dbReference>
<accession>A0A382SEW8</accession>
<dbReference type="Pfam" id="PF07995">
    <property type="entry name" value="GSDH"/>
    <property type="match status" value="1"/>
</dbReference>
<proteinExistence type="predicted"/>
<dbReference type="EMBL" id="UINC01128589">
    <property type="protein sequence ID" value="SVD08444.1"/>
    <property type="molecule type" value="Genomic_DNA"/>
</dbReference>
<reference evidence="3" key="1">
    <citation type="submission" date="2018-05" db="EMBL/GenBank/DDBJ databases">
        <authorList>
            <person name="Lanie J.A."/>
            <person name="Ng W.-L."/>
            <person name="Kazmierczak K.M."/>
            <person name="Andrzejewski T.M."/>
            <person name="Davidsen T.M."/>
            <person name="Wayne K.J."/>
            <person name="Tettelin H."/>
            <person name="Glass J.I."/>
            <person name="Rusch D."/>
            <person name="Podicherti R."/>
            <person name="Tsui H.-C.T."/>
            <person name="Winkler M.E."/>
        </authorList>
    </citation>
    <scope>NUCLEOTIDE SEQUENCE</scope>
</reference>
<organism evidence="3">
    <name type="scientific">marine metagenome</name>
    <dbReference type="NCBI Taxonomy" id="408172"/>
    <lineage>
        <taxon>unclassified sequences</taxon>
        <taxon>metagenomes</taxon>
        <taxon>ecological metagenomes</taxon>
    </lineage>
</organism>
<name>A0A382SEW8_9ZZZZ</name>
<feature type="non-terminal residue" evidence="3">
    <location>
        <position position="1"/>
    </location>
</feature>
<dbReference type="AlphaFoldDB" id="A0A382SEW8"/>
<dbReference type="InterPro" id="IPR011042">
    <property type="entry name" value="6-blade_b-propeller_TolB-like"/>
</dbReference>
<feature type="domain" description="Glucose/Sorbosone dehydrogenase" evidence="2">
    <location>
        <begin position="2"/>
        <end position="199"/>
    </location>
</feature>
<protein>
    <recommendedName>
        <fullName evidence="2">Glucose/Sorbosone dehydrogenase domain-containing protein</fullName>
    </recommendedName>
</protein>
<dbReference type="SUPFAM" id="SSF50952">
    <property type="entry name" value="Soluble quinoprotein glucose dehydrogenase"/>
    <property type="match status" value="1"/>
</dbReference>
<dbReference type="PANTHER" id="PTHR19328">
    <property type="entry name" value="HEDGEHOG-INTERACTING PROTEIN"/>
    <property type="match status" value="1"/>
</dbReference>
<gene>
    <name evidence="3" type="ORF">METZ01_LOCUS361298</name>
</gene>
<evidence type="ECO:0000313" key="3">
    <source>
        <dbReference type="EMBL" id="SVD08444.1"/>
    </source>
</evidence>
<dbReference type="PANTHER" id="PTHR19328:SF75">
    <property type="entry name" value="ALDOSE SUGAR DEHYDROGENASE YLII"/>
    <property type="match status" value="1"/>
</dbReference>
<sequence>PSSHAGKILRLNDDGTAPSDNPFVDRPEYLPEIYAVGVRDPLGLIIHPETGELWEVEHGPQGGDEVNIVRAGLNYGWPVISYGQAYTGEKTQGTGGTGPERAEPCAPGMGQPFLFWSPVISPGGMALYTGDKFPAWKGDLFVGGMSTTQLQRVVPNERGLPIRRLPLLTELNQRIRDVKQGPDGLLYLTTDHEAGAVLRIEPVADTPAN</sequence>
<evidence type="ECO:0000256" key="1">
    <source>
        <dbReference type="SAM" id="MobiDB-lite"/>
    </source>
</evidence>
<dbReference type="InterPro" id="IPR012938">
    <property type="entry name" value="Glc/Sorbosone_DH"/>
</dbReference>